<name>A0A1A8W572_PLAOA</name>
<feature type="compositionally biased region" description="Polar residues" evidence="2">
    <location>
        <begin position="159"/>
        <end position="189"/>
    </location>
</feature>
<evidence type="ECO:0000256" key="1">
    <source>
        <dbReference type="SAM" id="Coils"/>
    </source>
</evidence>
<dbReference type="Proteomes" id="UP000078560">
    <property type="component" value="Unassembled WGS sequence"/>
</dbReference>
<feature type="region of interest" description="Disordered" evidence="2">
    <location>
        <begin position="99"/>
        <end position="189"/>
    </location>
</feature>
<keyword evidence="1" id="KW-0175">Coiled coil</keyword>
<evidence type="ECO:0000313" key="5">
    <source>
        <dbReference type="Proteomes" id="UP000078560"/>
    </source>
</evidence>
<evidence type="ECO:0000256" key="2">
    <source>
        <dbReference type="SAM" id="MobiDB-lite"/>
    </source>
</evidence>
<organism evidence="4 5">
    <name type="scientific">Plasmodium ovale curtisi</name>
    <dbReference type="NCBI Taxonomy" id="864141"/>
    <lineage>
        <taxon>Eukaryota</taxon>
        <taxon>Sar</taxon>
        <taxon>Alveolata</taxon>
        <taxon>Apicomplexa</taxon>
        <taxon>Aconoidasida</taxon>
        <taxon>Haemosporida</taxon>
        <taxon>Plasmodiidae</taxon>
        <taxon>Plasmodium</taxon>
        <taxon>Plasmodium (Plasmodium)</taxon>
    </lineage>
</organism>
<dbReference type="EMBL" id="FLQU01000546">
    <property type="protein sequence ID" value="SBS87148.1"/>
    <property type="molecule type" value="Genomic_DNA"/>
</dbReference>
<gene>
    <name evidence="4" type="ORF">POVCU2_0041120</name>
</gene>
<sequence length="550" mass="63935">MVFSKNIIPFLYLLFHLFILNTYLSKNCEVWKTSKFPRRWYDKRGKKFIQYSSTKEKNGMKEMLKKHAHLSVHSYGWRKRVSYKVNKYKVCSIFSPFGKKQGKKGQNGVPSPNGVLITQNGKNTDKGERRVPPGDSSKVDDIPNGERSKNENCKHDKNTLSPSKKTEIANMTNSREVRSNAENQGETTNMEKNIPVDLHADTLSDLCSDIRLDVRTTPGEALKSTETYRKHLQRVKNAMTIGLGEIFFAYAKGIEKKEGFRSFFDHILKNFENSYNKITYIDDLECMKDEEKRGEYIRCNYNTFIEIVNMIEEHLFHILTLKVNVLKVQALGEIKDVLTGRERKEDTQEKANRESSTNGMGTSDYISFMNSIGSICTTYEQKLKELCPLRYEFQLYRKIRDKEIFLVSLTYELPAEKYEHFIKKNIEYVKLFSHDLTKKKKRNLFKEIEKNKNYNNILQIIDNQQKQIELLQEQLESSIEGMHGKYSPFNCAIAYRIPDTNMNLSTQYVKGKFNIKLNCIPDDSLHLLGSYGFVKSLPFGNLGLSFSLNF</sequence>
<evidence type="ECO:0000313" key="4">
    <source>
        <dbReference type="EMBL" id="SBS87148.1"/>
    </source>
</evidence>
<protein>
    <submittedName>
        <fullName evidence="4">Peripheral plastid protein 1, putative</fullName>
    </submittedName>
</protein>
<reference evidence="5" key="1">
    <citation type="submission" date="2016-05" db="EMBL/GenBank/DDBJ databases">
        <authorList>
            <person name="Naeem Raeece"/>
        </authorList>
    </citation>
    <scope>NUCLEOTIDE SEQUENCE [LARGE SCALE GENOMIC DNA]</scope>
</reference>
<evidence type="ECO:0000256" key="3">
    <source>
        <dbReference type="SAM" id="SignalP"/>
    </source>
</evidence>
<proteinExistence type="predicted"/>
<feature type="signal peptide" evidence="3">
    <location>
        <begin position="1"/>
        <end position="25"/>
    </location>
</feature>
<accession>A0A1A8W572</accession>
<dbReference type="AlphaFoldDB" id="A0A1A8W572"/>
<feature type="chain" id="PRO_5008380846" evidence="3">
    <location>
        <begin position="26"/>
        <end position="550"/>
    </location>
</feature>
<keyword evidence="3" id="KW-0732">Signal</keyword>
<feature type="compositionally biased region" description="Basic and acidic residues" evidence="2">
    <location>
        <begin position="123"/>
        <end position="158"/>
    </location>
</feature>
<feature type="coiled-coil region" evidence="1">
    <location>
        <begin position="454"/>
        <end position="481"/>
    </location>
</feature>